<dbReference type="GO" id="GO:0016020">
    <property type="term" value="C:membrane"/>
    <property type="evidence" value="ECO:0007669"/>
    <property type="project" value="UniProtKB-SubCell"/>
</dbReference>
<feature type="region of interest" description="Disordered" evidence="13">
    <location>
        <begin position="1"/>
        <end position="66"/>
    </location>
</feature>
<dbReference type="EMBL" id="HBFA01005264">
    <property type="protein sequence ID" value="CAD8652860.1"/>
    <property type="molecule type" value="Transcribed_RNA"/>
</dbReference>
<evidence type="ECO:0000256" key="4">
    <source>
        <dbReference type="ARBA" id="ARBA00022528"/>
    </source>
</evidence>
<feature type="transmembrane region" description="Helical" evidence="14">
    <location>
        <begin position="235"/>
        <end position="258"/>
    </location>
</feature>
<evidence type="ECO:0000256" key="8">
    <source>
        <dbReference type="ARBA" id="ARBA00022801"/>
    </source>
</evidence>
<keyword evidence="12 14" id="KW-0472">Membrane</keyword>
<proteinExistence type="inferred from homology"/>
<evidence type="ECO:0000256" key="6">
    <source>
        <dbReference type="ARBA" id="ARBA00022670"/>
    </source>
</evidence>
<organism evidence="16">
    <name type="scientific">Pyramimonas obovata</name>
    <dbReference type="NCBI Taxonomy" id="1411642"/>
    <lineage>
        <taxon>Eukaryota</taxon>
        <taxon>Viridiplantae</taxon>
        <taxon>Chlorophyta</taxon>
        <taxon>Pyramimonadophyceae</taxon>
        <taxon>Pyramimonadales</taxon>
        <taxon>Pyramimonadaceae</taxon>
        <taxon>Pyramimonas</taxon>
        <taxon>Pyramimonas incertae sedis</taxon>
    </lineage>
</organism>
<reference evidence="16" key="1">
    <citation type="submission" date="2021-01" db="EMBL/GenBank/DDBJ databases">
        <authorList>
            <person name="Corre E."/>
            <person name="Pelletier E."/>
            <person name="Niang G."/>
            <person name="Scheremetjew M."/>
            <person name="Finn R."/>
            <person name="Kale V."/>
            <person name="Holt S."/>
            <person name="Cochrane G."/>
            <person name="Meng A."/>
            <person name="Brown T."/>
            <person name="Cohen L."/>
        </authorList>
    </citation>
    <scope>NUCLEOTIDE SEQUENCE</scope>
    <source>
        <strain evidence="16">CCMP722</strain>
    </source>
</reference>
<dbReference type="CDD" id="cd06160">
    <property type="entry name" value="S2P-M50_like_2"/>
    <property type="match status" value="1"/>
</dbReference>
<protein>
    <recommendedName>
        <fullName evidence="15">Peptidase M50 domain-containing protein</fullName>
    </recommendedName>
</protein>
<evidence type="ECO:0000256" key="13">
    <source>
        <dbReference type="SAM" id="MobiDB-lite"/>
    </source>
</evidence>
<keyword evidence="10 14" id="KW-1133">Transmembrane helix</keyword>
<dbReference type="GO" id="GO:0008237">
    <property type="term" value="F:metallopeptidase activity"/>
    <property type="evidence" value="ECO:0007669"/>
    <property type="project" value="UniProtKB-KW"/>
</dbReference>
<feature type="domain" description="Peptidase M50" evidence="15">
    <location>
        <begin position="303"/>
        <end position="462"/>
    </location>
</feature>
<feature type="transmembrane region" description="Helical" evidence="14">
    <location>
        <begin position="469"/>
        <end position="494"/>
    </location>
</feature>
<evidence type="ECO:0000256" key="11">
    <source>
        <dbReference type="ARBA" id="ARBA00023049"/>
    </source>
</evidence>
<dbReference type="Pfam" id="PF02163">
    <property type="entry name" value="Peptidase_M50"/>
    <property type="match status" value="1"/>
</dbReference>
<evidence type="ECO:0000256" key="9">
    <source>
        <dbReference type="ARBA" id="ARBA00022946"/>
    </source>
</evidence>
<keyword evidence="4" id="KW-0150">Chloroplast</keyword>
<evidence type="ECO:0000256" key="7">
    <source>
        <dbReference type="ARBA" id="ARBA00022692"/>
    </source>
</evidence>
<gene>
    <name evidence="16" type="ORF">POBO1169_LOCUS2692</name>
</gene>
<keyword evidence="11" id="KW-0482">Metalloprotease</keyword>
<evidence type="ECO:0000256" key="5">
    <source>
        <dbReference type="ARBA" id="ARBA00022640"/>
    </source>
</evidence>
<evidence type="ECO:0000256" key="12">
    <source>
        <dbReference type="ARBA" id="ARBA00023136"/>
    </source>
</evidence>
<keyword evidence="7 14" id="KW-0812">Transmembrane</keyword>
<sequence>MGFVDQKSERQKQEEAKSNEAKEAFKKSTAESLDKMLGVEEKTEVNQKDEEKSDESGPPVSVSDDVLKEILRAEKERQPIDEEAEQKIGEVFQSVKKLSNKNKLDSDDAANLQSEFESLVELLAPASIISKADTEIMKTKVFGMNSFWVTGSEPYLDMEGGWIFRGNLRGNREEVYEATERRMIELFADKYELMMVEEPETDDDMDASMDARGGPRVSFVIVPTQLVKQPEPSSWQTGIALLLAGLTVLSAIQLGLVAEVTRLPSETLSWFSSPDNVDSGAVPPGLENFDPVEYFNAAMPVTLGVLASAGAHDLAHRIMGLFRDVKLSVPFFIPNGQLGTFGSVTQIRSRIKTRTQLFDVAAAGPLAGGAVALAIFINGLALSATGDAADLVKVPSSLLQGSLLLGSLTQLVLSVDLSAAREVAVHPLLIAGWCALTTTALNLLPVGSLDGGRMVQAALGRRTLGLTGLLTYLGLALGALGASLSLPFGLYVLVTQRVPETAPRNDVTEVSQSRSSICLAALTFAIFVLLPLGADVDPSML</sequence>
<accession>A0A7S0MVW8</accession>
<comment type="subcellular location">
    <subcellularLocation>
        <location evidence="1">Membrane</location>
        <topology evidence="1">Multi-pass membrane protein</topology>
    </subcellularLocation>
    <subcellularLocation>
        <location evidence="2">Plastid</location>
        <location evidence="2">Chloroplast</location>
    </subcellularLocation>
</comment>
<evidence type="ECO:0000256" key="2">
    <source>
        <dbReference type="ARBA" id="ARBA00004229"/>
    </source>
</evidence>
<dbReference type="GO" id="GO:0009507">
    <property type="term" value="C:chloroplast"/>
    <property type="evidence" value="ECO:0007669"/>
    <property type="project" value="UniProtKB-SubCell"/>
</dbReference>
<feature type="transmembrane region" description="Helical" evidence="14">
    <location>
        <begin position="357"/>
        <end position="377"/>
    </location>
</feature>
<dbReference type="GO" id="GO:0006508">
    <property type="term" value="P:proteolysis"/>
    <property type="evidence" value="ECO:0007669"/>
    <property type="project" value="UniProtKB-KW"/>
</dbReference>
<feature type="transmembrane region" description="Helical" evidence="14">
    <location>
        <begin position="515"/>
        <end position="534"/>
    </location>
</feature>
<keyword evidence="9" id="KW-0809">Transit peptide</keyword>
<dbReference type="InterPro" id="IPR008915">
    <property type="entry name" value="Peptidase_M50"/>
</dbReference>
<keyword evidence="5" id="KW-0934">Plastid</keyword>
<comment type="similarity">
    <text evidence="3">Belongs to the peptidase M50B family.</text>
</comment>
<dbReference type="InterPro" id="IPR044838">
    <property type="entry name" value="EGY1-like"/>
</dbReference>
<name>A0A7S0MVW8_9CHLO</name>
<dbReference type="PANTHER" id="PTHR31412:SF0">
    <property type="entry name" value="ZINC METALLOPROTEASE EGY1, CHLOROPLASTIC-RELATED"/>
    <property type="match status" value="1"/>
</dbReference>
<evidence type="ECO:0000256" key="10">
    <source>
        <dbReference type="ARBA" id="ARBA00022989"/>
    </source>
</evidence>
<feature type="transmembrane region" description="Helical" evidence="14">
    <location>
        <begin position="397"/>
        <end position="415"/>
    </location>
</feature>
<dbReference type="AlphaFoldDB" id="A0A7S0MVW8"/>
<evidence type="ECO:0000256" key="3">
    <source>
        <dbReference type="ARBA" id="ARBA00007931"/>
    </source>
</evidence>
<feature type="transmembrane region" description="Helical" evidence="14">
    <location>
        <begin position="427"/>
        <end position="449"/>
    </location>
</feature>
<keyword evidence="6" id="KW-0645">Protease</keyword>
<evidence type="ECO:0000259" key="15">
    <source>
        <dbReference type="Pfam" id="PF02163"/>
    </source>
</evidence>
<evidence type="ECO:0000313" key="16">
    <source>
        <dbReference type="EMBL" id="CAD8652860.1"/>
    </source>
</evidence>
<evidence type="ECO:0000256" key="14">
    <source>
        <dbReference type="SAM" id="Phobius"/>
    </source>
</evidence>
<keyword evidence="8" id="KW-0378">Hydrolase</keyword>
<dbReference type="PANTHER" id="PTHR31412">
    <property type="entry name" value="ZINC METALLOPROTEASE EGY1"/>
    <property type="match status" value="1"/>
</dbReference>
<evidence type="ECO:0000256" key="1">
    <source>
        <dbReference type="ARBA" id="ARBA00004141"/>
    </source>
</evidence>
<feature type="compositionally biased region" description="Basic and acidic residues" evidence="13">
    <location>
        <begin position="1"/>
        <end position="55"/>
    </location>
</feature>